<dbReference type="Gene3D" id="3.90.1150.10">
    <property type="entry name" value="Aspartate Aminotransferase, domain 1"/>
    <property type="match status" value="1"/>
</dbReference>
<dbReference type="InterPro" id="IPR004839">
    <property type="entry name" value="Aminotransferase_I/II_large"/>
</dbReference>
<dbReference type="Proteomes" id="UP000318102">
    <property type="component" value="Unassembled WGS sequence"/>
</dbReference>
<dbReference type="SUPFAM" id="SSF46785">
    <property type="entry name" value="Winged helix' DNA-binding domain"/>
    <property type="match status" value="1"/>
</dbReference>
<dbReference type="Gene3D" id="1.10.10.10">
    <property type="entry name" value="Winged helix-like DNA-binding domain superfamily/Winged helix DNA-binding domain"/>
    <property type="match status" value="1"/>
</dbReference>
<dbReference type="SMART" id="SM00345">
    <property type="entry name" value="HTH_GNTR"/>
    <property type="match status" value="1"/>
</dbReference>
<dbReference type="GO" id="GO:0003677">
    <property type="term" value="F:DNA binding"/>
    <property type="evidence" value="ECO:0007669"/>
    <property type="project" value="UniProtKB-KW"/>
</dbReference>
<dbReference type="PANTHER" id="PTHR46577:SF2">
    <property type="entry name" value="TRANSCRIPTIONAL REGULATORY PROTEIN"/>
    <property type="match status" value="1"/>
</dbReference>
<dbReference type="InterPro" id="IPR015424">
    <property type="entry name" value="PyrdxlP-dep_Trfase"/>
</dbReference>
<evidence type="ECO:0000313" key="9">
    <source>
        <dbReference type="EMBL" id="TVX89618.1"/>
    </source>
</evidence>
<dbReference type="Pfam" id="PF00392">
    <property type="entry name" value="GntR"/>
    <property type="match status" value="1"/>
</dbReference>
<evidence type="ECO:0000256" key="1">
    <source>
        <dbReference type="ARBA" id="ARBA00001933"/>
    </source>
</evidence>
<keyword evidence="10" id="KW-1185">Reference proteome</keyword>
<gene>
    <name evidence="9" type="ORF">FPZ44_17765</name>
</gene>
<evidence type="ECO:0000259" key="8">
    <source>
        <dbReference type="PROSITE" id="PS50949"/>
    </source>
</evidence>
<dbReference type="FunFam" id="1.10.10.10:FF:000079">
    <property type="entry name" value="GntR family transcriptional regulator"/>
    <property type="match status" value="1"/>
</dbReference>
<keyword evidence="4" id="KW-0663">Pyridoxal phosphate</keyword>
<evidence type="ECO:0000256" key="3">
    <source>
        <dbReference type="ARBA" id="ARBA00022576"/>
    </source>
</evidence>
<dbReference type="InterPro" id="IPR015422">
    <property type="entry name" value="PyrdxlP-dep_Trfase_small"/>
</dbReference>
<dbReference type="GO" id="GO:0030170">
    <property type="term" value="F:pyridoxal phosphate binding"/>
    <property type="evidence" value="ECO:0007669"/>
    <property type="project" value="InterPro"/>
</dbReference>
<evidence type="ECO:0000256" key="2">
    <source>
        <dbReference type="ARBA" id="ARBA00005384"/>
    </source>
</evidence>
<organism evidence="9 10">
    <name type="scientific">Paenibacillus agilis</name>
    <dbReference type="NCBI Taxonomy" id="3020863"/>
    <lineage>
        <taxon>Bacteria</taxon>
        <taxon>Bacillati</taxon>
        <taxon>Bacillota</taxon>
        <taxon>Bacilli</taxon>
        <taxon>Bacillales</taxon>
        <taxon>Paenibacillaceae</taxon>
        <taxon>Paenibacillus</taxon>
    </lineage>
</organism>
<dbReference type="Gene3D" id="3.40.640.10">
    <property type="entry name" value="Type I PLP-dependent aspartate aminotransferase-like (Major domain)"/>
    <property type="match status" value="1"/>
</dbReference>
<proteinExistence type="inferred from homology"/>
<dbReference type="CDD" id="cd07377">
    <property type="entry name" value="WHTH_GntR"/>
    <property type="match status" value="1"/>
</dbReference>
<keyword evidence="3 9" id="KW-0032">Aminotransferase</keyword>
<sequence length="496" mass="55438">MNQLSQWRPDMNDPLPLYQQIEAYIIAKIKSGEWTQGMKLPSQRVLAKQFGVNRSTIVAAMDRLVSAGMLEGNSGGGTRVAGDGEVDDLTLHDSEGIQPSSSPRKHWNDYVEEGMHYPNLPLVQTINRMEFAPHMIRLGTGELSPSLLPEQSMRHLFSEIASSLDTVPLSYEEPLGSLQLRRELCLELGRRGINASPSNVLVVSGALQAFQLISAGLLERQSTILLEKPSYLYSIHAFQSAGVRLAGVPMDAEGLQASALARLKQLRQAVLLYTNPTYHNPTGIVMSEARRTRLMQVCDQIGLPILEDGAYEELWLDHRPPAALKARDTSGQVLYVGTLSKIVSPGLRIGWIVGSERVIERLADIKMQTDYGSSSVSQLMAYHWLHSGYHQRHMEQLREQLRIRRDTMLELLQQDWHDIATWQKPTGGFYIWVTLTGGCSLNKLFDRALSAGILLNVGTLYDRGASRQLRLSYAYAPIEEMKFAMGKLAELIRMQG</sequence>
<dbReference type="AlphaFoldDB" id="A0A559IPR3"/>
<keyword evidence="5" id="KW-0805">Transcription regulation</keyword>
<dbReference type="InterPro" id="IPR015421">
    <property type="entry name" value="PyrdxlP-dep_Trfase_major"/>
</dbReference>
<dbReference type="GO" id="GO:0003700">
    <property type="term" value="F:DNA-binding transcription factor activity"/>
    <property type="evidence" value="ECO:0007669"/>
    <property type="project" value="InterPro"/>
</dbReference>
<dbReference type="PROSITE" id="PS50949">
    <property type="entry name" value="HTH_GNTR"/>
    <property type="match status" value="1"/>
</dbReference>
<dbReference type="RefSeq" id="WP_144992275.1">
    <property type="nucleotide sequence ID" value="NZ_VNJK01000002.1"/>
</dbReference>
<dbReference type="OrthoDB" id="9802601at2"/>
<evidence type="ECO:0000256" key="5">
    <source>
        <dbReference type="ARBA" id="ARBA00023015"/>
    </source>
</evidence>
<keyword evidence="6" id="KW-0238">DNA-binding</keyword>
<dbReference type="PANTHER" id="PTHR46577">
    <property type="entry name" value="HTH-TYPE TRANSCRIPTIONAL REGULATORY PROTEIN GABR"/>
    <property type="match status" value="1"/>
</dbReference>
<evidence type="ECO:0000256" key="6">
    <source>
        <dbReference type="ARBA" id="ARBA00023125"/>
    </source>
</evidence>
<feature type="domain" description="HTH gntR-type" evidence="8">
    <location>
        <begin position="15"/>
        <end position="83"/>
    </location>
</feature>
<comment type="cofactor">
    <cofactor evidence="1">
        <name>pyridoxal 5'-phosphate</name>
        <dbReference type="ChEBI" id="CHEBI:597326"/>
    </cofactor>
</comment>
<dbReference type="EMBL" id="VNJK01000002">
    <property type="protein sequence ID" value="TVX89618.1"/>
    <property type="molecule type" value="Genomic_DNA"/>
</dbReference>
<dbReference type="InterPro" id="IPR036390">
    <property type="entry name" value="WH_DNA-bd_sf"/>
</dbReference>
<dbReference type="GO" id="GO:0008483">
    <property type="term" value="F:transaminase activity"/>
    <property type="evidence" value="ECO:0007669"/>
    <property type="project" value="UniProtKB-KW"/>
</dbReference>
<dbReference type="Pfam" id="PF00155">
    <property type="entry name" value="Aminotran_1_2"/>
    <property type="match status" value="1"/>
</dbReference>
<comment type="similarity">
    <text evidence="2">In the C-terminal section; belongs to the class-I pyridoxal-phosphate-dependent aminotransferase family.</text>
</comment>
<evidence type="ECO:0000256" key="7">
    <source>
        <dbReference type="ARBA" id="ARBA00023163"/>
    </source>
</evidence>
<dbReference type="InterPro" id="IPR036388">
    <property type="entry name" value="WH-like_DNA-bd_sf"/>
</dbReference>
<evidence type="ECO:0000313" key="10">
    <source>
        <dbReference type="Proteomes" id="UP000318102"/>
    </source>
</evidence>
<keyword evidence="7" id="KW-0804">Transcription</keyword>
<dbReference type="PRINTS" id="PR00035">
    <property type="entry name" value="HTHGNTR"/>
</dbReference>
<dbReference type="InterPro" id="IPR051446">
    <property type="entry name" value="HTH_trans_reg/aminotransferase"/>
</dbReference>
<protein>
    <submittedName>
        <fullName evidence="9">PLP-dependent aminotransferase family protein</fullName>
    </submittedName>
</protein>
<reference evidence="9 10" key="1">
    <citation type="submission" date="2019-07" db="EMBL/GenBank/DDBJ databases">
        <authorList>
            <person name="Kim J."/>
        </authorList>
    </citation>
    <scope>NUCLEOTIDE SEQUENCE [LARGE SCALE GENOMIC DNA]</scope>
    <source>
        <strain evidence="9 10">N4</strain>
    </source>
</reference>
<dbReference type="SUPFAM" id="SSF53383">
    <property type="entry name" value="PLP-dependent transferases"/>
    <property type="match status" value="1"/>
</dbReference>
<name>A0A559IPR3_9BACL</name>
<dbReference type="CDD" id="cd00609">
    <property type="entry name" value="AAT_like"/>
    <property type="match status" value="1"/>
</dbReference>
<keyword evidence="3 9" id="KW-0808">Transferase</keyword>
<dbReference type="InterPro" id="IPR000524">
    <property type="entry name" value="Tscrpt_reg_HTH_GntR"/>
</dbReference>
<comment type="caution">
    <text evidence="9">The sequence shown here is derived from an EMBL/GenBank/DDBJ whole genome shotgun (WGS) entry which is preliminary data.</text>
</comment>
<evidence type="ECO:0000256" key="4">
    <source>
        <dbReference type="ARBA" id="ARBA00022898"/>
    </source>
</evidence>
<accession>A0A559IPR3</accession>